<evidence type="ECO:0000313" key="2">
    <source>
        <dbReference type="EMBL" id="RJX69108.1"/>
    </source>
</evidence>
<organism evidence="2 3">
    <name type="scientific">Tsuneonella suprasediminis</name>
    <dbReference type="NCBI Taxonomy" id="2306996"/>
    <lineage>
        <taxon>Bacteria</taxon>
        <taxon>Pseudomonadati</taxon>
        <taxon>Pseudomonadota</taxon>
        <taxon>Alphaproteobacteria</taxon>
        <taxon>Sphingomonadales</taxon>
        <taxon>Erythrobacteraceae</taxon>
        <taxon>Tsuneonella</taxon>
    </lineage>
</organism>
<keyword evidence="3" id="KW-1185">Reference proteome</keyword>
<proteinExistence type="predicted"/>
<dbReference type="AlphaFoldDB" id="A0A419R3K3"/>
<gene>
    <name evidence="2" type="ORF">D6858_04195</name>
</gene>
<dbReference type="RefSeq" id="WP_120107445.1">
    <property type="nucleotide sequence ID" value="NZ_RAHJ01000014.1"/>
</dbReference>
<protein>
    <recommendedName>
        <fullName evidence="4">Transporter</fullName>
    </recommendedName>
</protein>
<accession>A0A419R3K3</accession>
<evidence type="ECO:0008006" key="4">
    <source>
        <dbReference type="Google" id="ProtNLM"/>
    </source>
</evidence>
<evidence type="ECO:0000256" key="1">
    <source>
        <dbReference type="SAM" id="SignalP"/>
    </source>
</evidence>
<name>A0A419R3K3_9SPHN</name>
<dbReference type="EMBL" id="RAHJ01000014">
    <property type="protein sequence ID" value="RJX69108.1"/>
    <property type="molecule type" value="Genomic_DNA"/>
</dbReference>
<reference evidence="2 3" key="1">
    <citation type="submission" date="2018-09" db="EMBL/GenBank/DDBJ databases">
        <title>Altererythrobacter sp.Ery1 and Ery12, the genome sequencing of novel strains in genus Alterythrobacter.</title>
        <authorList>
            <person name="Cheng H."/>
            <person name="Wu Y.-H."/>
            <person name="Fang C."/>
            <person name="Xu X.-W."/>
        </authorList>
    </citation>
    <scope>NUCLEOTIDE SEQUENCE [LARGE SCALE GENOMIC DNA]</scope>
    <source>
        <strain evidence="2 3">Ery12</strain>
    </source>
</reference>
<comment type="caution">
    <text evidence="2">The sequence shown here is derived from an EMBL/GenBank/DDBJ whole genome shotgun (WGS) entry which is preliminary data.</text>
</comment>
<sequence>MKRAILSIAVSLIIANPAYCQAVLPPESAQYADAPPALENQATASHPDRISVNMGTSFVTQYISRGVSFSDQPSVQPYVTVQVALPELAGGAITDASVFVGAWNSIQFAEPGLGQANDGAIPGWYETDLYTGASVELADTWTVSGAYYRYLSPADSFKGYNDLELIVSYDDTGLWERTGLPNGFSLSPRVRMVQETGKSGGADALYIEPRITVGMNVGDGDNPLHLAIPLAAGFSDTYYHAADGSTPAFGFFRTGVTLSGTPLPHTASSLRVSGGIDLWFPNGESLSGLDSTNIVAKLGLDWTL</sequence>
<dbReference type="OrthoDB" id="7425499at2"/>
<dbReference type="Proteomes" id="UP000284322">
    <property type="component" value="Unassembled WGS sequence"/>
</dbReference>
<evidence type="ECO:0000313" key="3">
    <source>
        <dbReference type="Proteomes" id="UP000284322"/>
    </source>
</evidence>
<keyword evidence="1" id="KW-0732">Signal</keyword>
<feature type="chain" id="PRO_5019031243" description="Transporter" evidence="1">
    <location>
        <begin position="23"/>
        <end position="304"/>
    </location>
</feature>
<feature type="signal peptide" evidence="1">
    <location>
        <begin position="1"/>
        <end position="22"/>
    </location>
</feature>